<evidence type="ECO:0000256" key="1">
    <source>
        <dbReference type="SAM" id="Phobius"/>
    </source>
</evidence>
<proteinExistence type="predicted"/>
<accession>A0A0A9HUZ7</accession>
<organism evidence="2">
    <name type="scientific">Arundo donax</name>
    <name type="common">Giant reed</name>
    <name type="synonym">Donax arundinaceus</name>
    <dbReference type="NCBI Taxonomy" id="35708"/>
    <lineage>
        <taxon>Eukaryota</taxon>
        <taxon>Viridiplantae</taxon>
        <taxon>Streptophyta</taxon>
        <taxon>Embryophyta</taxon>
        <taxon>Tracheophyta</taxon>
        <taxon>Spermatophyta</taxon>
        <taxon>Magnoliopsida</taxon>
        <taxon>Liliopsida</taxon>
        <taxon>Poales</taxon>
        <taxon>Poaceae</taxon>
        <taxon>PACMAD clade</taxon>
        <taxon>Arundinoideae</taxon>
        <taxon>Arundineae</taxon>
        <taxon>Arundo</taxon>
    </lineage>
</organism>
<feature type="transmembrane region" description="Helical" evidence="1">
    <location>
        <begin position="12"/>
        <end position="29"/>
    </location>
</feature>
<dbReference type="EMBL" id="GBRH01158272">
    <property type="protein sequence ID" value="JAE39624.1"/>
    <property type="molecule type" value="Transcribed_RNA"/>
</dbReference>
<name>A0A0A9HUZ7_ARUDO</name>
<reference evidence="2" key="1">
    <citation type="submission" date="2014-09" db="EMBL/GenBank/DDBJ databases">
        <authorList>
            <person name="Magalhaes I.L.F."/>
            <person name="Oliveira U."/>
            <person name="Santos F.R."/>
            <person name="Vidigal T.H.D.A."/>
            <person name="Brescovit A.D."/>
            <person name="Santos A.J."/>
        </authorList>
    </citation>
    <scope>NUCLEOTIDE SEQUENCE</scope>
    <source>
        <tissue evidence="2">Shoot tissue taken approximately 20 cm above the soil surface</tissue>
    </source>
</reference>
<keyword evidence="1" id="KW-0472">Membrane</keyword>
<dbReference type="PROSITE" id="PS51257">
    <property type="entry name" value="PROKAR_LIPOPROTEIN"/>
    <property type="match status" value="1"/>
</dbReference>
<dbReference type="AlphaFoldDB" id="A0A0A9HUZ7"/>
<keyword evidence="1" id="KW-1133">Transmembrane helix</keyword>
<reference evidence="2" key="2">
    <citation type="journal article" date="2015" name="Data Brief">
        <title>Shoot transcriptome of the giant reed, Arundo donax.</title>
        <authorList>
            <person name="Barrero R.A."/>
            <person name="Guerrero F.D."/>
            <person name="Moolhuijzen P."/>
            <person name="Goolsby J.A."/>
            <person name="Tidwell J."/>
            <person name="Bellgard S.E."/>
            <person name="Bellgard M.I."/>
        </authorList>
    </citation>
    <scope>NUCLEOTIDE SEQUENCE</scope>
    <source>
        <tissue evidence="2">Shoot tissue taken approximately 20 cm above the soil surface</tissue>
    </source>
</reference>
<feature type="transmembrane region" description="Helical" evidence="1">
    <location>
        <begin position="36"/>
        <end position="55"/>
    </location>
</feature>
<evidence type="ECO:0000313" key="2">
    <source>
        <dbReference type="EMBL" id="JAE39624.1"/>
    </source>
</evidence>
<sequence>MDRSSQLEVNVLIIWLYSVLGCLLSFARIHLRFLKVLPFLCDSVLLLALFHMYMQRACMTFNTLVQLWAYSMLGRSFLFASVHLRFMTSPIIFMTQFCS</sequence>
<protein>
    <submittedName>
        <fullName evidence="2">Uncharacterized protein</fullName>
    </submittedName>
</protein>
<keyword evidence="1" id="KW-0812">Transmembrane</keyword>